<keyword evidence="3" id="KW-1185">Reference proteome</keyword>
<dbReference type="eggNOG" id="KOG1366">
    <property type="taxonomic scope" value="Eukaryota"/>
</dbReference>
<organism evidence="2 3">
    <name type="scientific">Theileria equi strain WA</name>
    <dbReference type="NCBI Taxonomy" id="1537102"/>
    <lineage>
        <taxon>Eukaryota</taxon>
        <taxon>Sar</taxon>
        <taxon>Alveolata</taxon>
        <taxon>Apicomplexa</taxon>
        <taxon>Aconoidasida</taxon>
        <taxon>Piroplasmida</taxon>
        <taxon>Theileriidae</taxon>
        <taxon>Theileria</taxon>
    </lineage>
</organism>
<accession>L0AX02</accession>
<proteinExistence type="predicted"/>
<dbReference type="VEuPathDB" id="PiroplasmaDB:BEWA_022520"/>
<feature type="compositionally biased region" description="Basic and acidic residues" evidence="1">
    <location>
        <begin position="1"/>
        <end position="13"/>
    </location>
</feature>
<feature type="compositionally biased region" description="Acidic residues" evidence="1">
    <location>
        <begin position="415"/>
        <end position="424"/>
    </location>
</feature>
<evidence type="ECO:0000256" key="1">
    <source>
        <dbReference type="SAM" id="MobiDB-lite"/>
    </source>
</evidence>
<dbReference type="KEGG" id="beq:BEWA_022520"/>
<reference evidence="2 3" key="1">
    <citation type="journal article" date="2012" name="BMC Genomics">
        <title>Comparative genomic analysis and phylogenetic position of Theileria equi.</title>
        <authorList>
            <person name="Kappmeyer L.S."/>
            <person name="Thiagarajan M."/>
            <person name="Herndon D.R."/>
            <person name="Ramsay J.D."/>
            <person name="Caler E."/>
            <person name="Djikeng A."/>
            <person name="Gillespie J.J."/>
            <person name="Lau A.O."/>
            <person name="Roalson E.H."/>
            <person name="Silva J.C."/>
            <person name="Silva M.G."/>
            <person name="Suarez C.E."/>
            <person name="Ueti M.W."/>
            <person name="Nene V.M."/>
            <person name="Mealey R.H."/>
            <person name="Knowles D.P."/>
            <person name="Brayton K.A."/>
        </authorList>
    </citation>
    <scope>NUCLEOTIDE SEQUENCE [LARGE SCALE GENOMIC DNA]</scope>
    <source>
        <strain evidence="2 3">WA</strain>
    </source>
</reference>
<dbReference type="STRING" id="1537102.L0AX02"/>
<evidence type="ECO:0000313" key="2">
    <source>
        <dbReference type="EMBL" id="AFZ79404.1"/>
    </source>
</evidence>
<feature type="region of interest" description="Disordered" evidence="1">
    <location>
        <begin position="357"/>
        <end position="431"/>
    </location>
</feature>
<sequence length="481" mass="52295">MTDRVTIELKNKPTADGTEEYPGTSTSGKTVNITVERTTYPTGSDFYRYEHTLRTGGQQFTLKEVRDDQNKEINAINDLKGQEVTSVAAYYWKHENGTNSTPTTALMVEVTATGTKTKNKTTYYANVKNNGSNEWIKLYGGSRPNLINGDIERTLDDLVCSNYGGVTIDLSKSTSMSGRASNGEPYCCRCHGEDKDKSSDQRKITVKQQNVSCKHKKANYYKHTIIGNHELARIRYYLTFPNNPTSTDTNKPSNRRRIKLGDKAFPLTDVEAVYAFYCGGNPVLIYVKGDGNNGTNSWYKKPTDGSNHNGDEEWTSVPNLNIKPSELTNHTDCKKYNKLIEELRTVECVGLQKCTESAQQSSQAATEPMGPVGNKGEEGKADGSEAKAQDGVGPGGGKGESGPPGASGGQNSDTGDGENGEDTPDSPKAAEFGTGAAEAGIFATIGYFFAGTTGSGLTGFLGYKGYKLYQNFKGDPWVRQI</sequence>
<dbReference type="GeneID" id="15806183"/>
<dbReference type="EMBL" id="CP001669">
    <property type="protein sequence ID" value="AFZ79404.1"/>
    <property type="molecule type" value="Genomic_DNA"/>
</dbReference>
<gene>
    <name evidence="2" type="ORF">BEWA_022520</name>
</gene>
<evidence type="ECO:0000313" key="3">
    <source>
        <dbReference type="Proteomes" id="UP000031512"/>
    </source>
</evidence>
<feature type="compositionally biased region" description="Gly residues" evidence="1">
    <location>
        <begin position="392"/>
        <end position="408"/>
    </location>
</feature>
<protein>
    <submittedName>
        <fullName evidence="2">Uncharacterized protein</fullName>
    </submittedName>
</protein>
<dbReference type="Proteomes" id="UP000031512">
    <property type="component" value="Chromosome 1"/>
</dbReference>
<dbReference type="AlphaFoldDB" id="L0AX02"/>
<feature type="region of interest" description="Disordered" evidence="1">
    <location>
        <begin position="1"/>
        <end position="27"/>
    </location>
</feature>
<feature type="compositionally biased region" description="Basic and acidic residues" evidence="1">
    <location>
        <begin position="375"/>
        <end position="388"/>
    </location>
</feature>
<name>L0AX02_THEEQ</name>
<dbReference type="RefSeq" id="XP_004829070.1">
    <property type="nucleotide sequence ID" value="XM_004829013.1"/>
</dbReference>